<evidence type="ECO:0000259" key="10">
    <source>
        <dbReference type="Pfam" id="PF02870"/>
    </source>
</evidence>
<dbReference type="OrthoDB" id="9802228at2"/>
<comment type="catalytic activity">
    <reaction evidence="8">
        <text>a 6-O-methyl-2'-deoxyguanosine in DNA + L-cysteinyl-[protein] = S-methyl-L-cysteinyl-[protein] + a 2'-deoxyguanosine in DNA</text>
        <dbReference type="Rhea" id="RHEA:24000"/>
        <dbReference type="Rhea" id="RHEA-COMP:10131"/>
        <dbReference type="Rhea" id="RHEA-COMP:10132"/>
        <dbReference type="Rhea" id="RHEA-COMP:11367"/>
        <dbReference type="Rhea" id="RHEA-COMP:11368"/>
        <dbReference type="ChEBI" id="CHEBI:29950"/>
        <dbReference type="ChEBI" id="CHEBI:82612"/>
        <dbReference type="ChEBI" id="CHEBI:85445"/>
        <dbReference type="ChEBI" id="CHEBI:85448"/>
        <dbReference type="EC" id="2.1.1.63"/>
    </reaction>
</comment>
<dbReference type="GO" id="GO:0006281">
    <property type="term" value="P:DNA repair"/>
    <property type="evidence" value="ECO:0007669"/>
    <property type="project" value="UniProtKB-KW"/>
</dbReference>
<dbReference type="CDD" id="cd06445">
    <property type="entry name" value="ATase"/>
    <property type="match status" value="1"/>
</dbReference>
<feature type="domain" description="Methylated-DNA-[protein]-cysteine S-methyltransferase DNA binding" evidence="9">
    <location>
        <begin position="72"/>
        <end position="151"/>
    </location>
</feature>
<dbReference type="PANTHER" id="PTHR10815:SF13">
    <property type="entry name" value="METHYLATED-DNA--PROTEIN-CYSTEINE METHYLTRANSFERASE"/>
    <property type="match status" value="1"/>
</dbReference>
<keyword evidence="7" id="KW-0234">DNA repair</keyword>
<keyword evidence="6" id="KW-0227">DNA damage</keyword>
<dbReference type="Pfam" id="PF02870">
    <property type="entry name" value="Methyltransf_1N"/>
    <property type="match status" value="1"/>
</dbReference>
<comment type="caution">
    <text evidence="11">The sequence shown here is derived from an EMBL/GenBank/DDBJ whole genome shotgun (WGS) entry which is preliminary data.</text>
</comment>
<feature type="domain" description="Methylguanine DNA methyltransferase ribonuclease-like" evidence="10">
    <location>
        <begin position="1"/>
        <end position="68"/>
    </location>
</feature>
<dbReference type="InterPro" id="IPR014048">
    <property type="entry name" value="MethylDNA_cys_MeTrfase_DNA-bd"/>
</dbReference>
<dbReference type="FunFam" id="1.10.10.10:FF:000214">
    <property type="entry name" value="Methylated-DNA--protein-cysteine methyltransferase"/>
    <property type="match status" value="1"/>
</dbReference>
<reference evidence="11 12" key="1">
    <citation type="submission" date="2018-04" db="EMBL/GenBank/DDBJ databases">
        <title>Novel Campyloabacter and Helicobacter Species and Strains.</title>
        <authorList>
            <person name="Mannion A.J."/>
            <person name="Shen Z."/>
            <person name="Fox J.G."/>
        </authorList>
    </citation>
    <scope>NUCLEOTIDE SEQUENCE [LARGE SCALE GENOMIC DNA]</scope>
    <source>
        <strain evidence="11 12">ATCC 700242</strain>
    </source>
</reference>
<dbReference type="EC" id="2.1.1.63" evidence="3"/>
<dbReference type="GO" id="GO:0003908">
    <property type="term" value="F:methylated-DNA-[protein]-cysteine S-methyltransferase activity"/>
    <property type="evidence" value="ECO:0007669"/>
    <property type="project" value="UniProtKB-EC"/>
</dbReference>
<dbReference type="PROSITE" id="PS00374">
    <property type="entry name" value="MGMT"/>
    <property type="match status" value="1"/>
</dbReference>
<dbReference type="GO" id="GO:0032259">
    <property type="term" value="P:methylation"/>
    <property type="evidence" value="ECO:0007669"/>
    <property type="project" value="UniProtKB-KW"/>
</dbReference>
<evidence type="ECO:0000256" key="2">
    <source>
        <dbReference type="ARBA" id="ARBA00008711"/>
    </source>
</evidence>
<dbReference type="SUPFAM" id="SSF46767">
    <property type="entry name" value="Methylated DNA-protein cysteine methyltransferase, C-terminal domain"/>
    <property type="match status" value="1"/>
</dbReference>
<evidence type="ECO:0000259" key="9">
    <source>
        <dbReference type="Pfam" id="PF01035"/>
    </source>
</evidence>
<evidence type="ECO:0000313" key="11">
    <source>
        <dbReference type="EMBL" id="RDU70083.1"/>
    </source>
</evidence>
<accession>A0A3D8IYF1</accession>
<protein>
    <recommendedName>
        <fullName evidence="3">methylated-DNA--[protein]-cysteine S-methyltransferase</fullName>
        <ecNumber evidence="3">2.1.1.63</ecNumber>
    </recommendedName>
</protein>
<dbReference type="InterPro" id="IPR001497">
    <property type="entry name" value="MethylDNA_cys_MeTrfase_AS"/>
</dbReference>
<dbReference type="Pfam" id="PF01035">
    <property type="entry name" value="DNA_binding_1"/>
    <property type="match status" value="1"/>
</dbReference>
<evidence type="ECO:0000256" key="7">
    <source>
        <dbReference type="ARBA" id="ARBA00023204"/>
    </source>
</evidence>
<dbReference type="NCBIfam" id="TIGR00589">
    <property type="entry name" value="ogt"/>
    <property type="match status" value="1"/>
</dbReference>
<comment type="similarity">
    <text evidence="2">Belongs to the MGMT family.</text>
</comment>
<dbReference type="Gene3D" id="1.10.10.10">
    <property type="entry name" value="Winged helix-like DNA-binding domain superfamily/Winged helix DNA-binding domain"/>
    <property type="match status" value="1"/>
</dbReference>
<dbReference type="Proteomes" id="UP000257067">
    <property type="component" value="Unassembled WGS sequence"/>
</dbReference>
<dbReference type="EMBL" id="NXLU01000001">
    <property type="protein sequence ID" value="RDU70083.1"/>
    <property type="molecule type" value="Genomic_DNA"/>
</dbReference>
<evidence type="ECO:0000256" key="1">
    <source>
        <dbReference type="ARBA" id="ARBA00001286"/>
    </source>
</evidence>
<evidence type="ECO:0000256" key="6">
    <source>
        <dbReference type="ARBA" id="ARBA00022763"/>
    </source>
</evidence>
<dbReference type="PANTHER" id="PTHR10815">
    <property type="entry name" value="METHYLATED-DNA--PROTEIN-CYSTEINE METHYLTRANSFERASE"/>
    <property type="match status" value="1"/>
</dbReference>
<name>A0A3D8IYF1_9HELI</name>
<proteinExistence type="inferred from homology"/>
<dbReference type="Gene3D" id="3.30.160.70">
    <property type="entry name" value="Methylated DNA-protein cysteine methyltransferase domain"/>
    <property type="match status" value="1"/>
</dbReference>
<dbReference type="SUPFAM" id="SSF53155">
    <property type="entry name" value="Methylated DNA-protein cysteine methyltransferase domain"/>
    <property type="match status" value="1"/>
</dbReference>
<dbReference type="InterPro" id="IPR036217">
    <property type="entry name" value="MethylDNA_cys_MeTrfase_DNAb"/>
</dbReference>
<keyword evidence="12" id="KW-1185">Reference proteome</keyword>
<keyword evidence="4 11" id="KW-0489">Methyltransferase</keyword>
<evidence type="ECO:0000256" key="5">
    <source>
        <dbReference type="ARBA" id="ARBA00022679"/>
    </source>
</evidence>
<dbReference type="RefSeq" id="WP_104723948.1">
    <property type="nucleotide sequence ID" value="NZ_FZNE01000002.1"/>
</dbReference>
<dbReference type="InterPro" id="IPR008332">
    <property type="entry name" value="MethylG_MeTrfase_N"/>
</dbReference>
<evidence type="ECO:0000256" key="4">
    <source>
        <dbReference type="ARBA" id="ARBA00022603"/>
    </source>
</evidence>
<dbReference type="InterPro" id="IPR036631">
    <property type="entry name" value="MGMT_N_sf"/>
</dbReference>
<evidence type="ECO:0000256" key="3">
    <source>
        <dbReference type="ARBA" id="ARBA00011918"/>
    </source>
</evidence>
<comment type="catalytic activity">
    <reaction evidence="1">
        <text>a 4-O-methyl-thymidine in DNA + L-cysteinyl-[protein] = a thymidine in DNA + S-methyl-L-cysteinyl-[protein]</text>
        <dbReference type="Rhea" id="RHEA:53428"/>
        <dbReference type="Rhea" id="RHEA-COMP:10131"/>
        <dbReference type="Rhea" id="RHEA-COMP:10132"/>
        <dbReference type="Rhea" id="RHEA-COMP:13555"/>
        <dbReference type="Rhea" id="RHEA-COMP:13556"/>
        <dbReference type="ChEBI" id="CHEBI:29950"/>
        <dbReference type="ChEBI" id="CHEBI:82612"/>
        <dbReference type="ChEBI" id="CHEBI:137386"/>
        <dbReference type="ChEBI" id="CHEBI:137387"/>
        <dbReference type="EC" id="2.1.1.63"/>
    </reaction>
</comment>
<dbReference type="AlphaFoldDB" id="A0A3D8IYF1"/>
<gene>
    <name evidence="11" type="ORF">CQA62_01330</name>
</gene>
<organism evidence="11 12">
    <name type="scientific">Helicobacter cholecystus</name>
    <dbReference type="NCBI Taxonomy" id="45498"/>
    <lineage>
        <taxon>Bacteria</taxon>
        <taxon>Pseudomonadati</taxon>
        <taxon>Campylobacterota</taxon>
        <taxon>Epsilonproteobacteria</taxon>
        <taxon>Campylobacterales</taxon>
        <taxon>Helicobacteraceae</taxon>
        <taxon>Helicobacter</taxon>
    </lineage>
</organism>
<evidence type="ECO:0000256" key="8">
    <source>
        <dbReference type="ARBA" id="ARBA00049348"/>
    </source>
</evidence>
<evidence type="ECO:0000313" key="12">
    <source>
        <dbReference type="Proteomes" id="UP000257067"/>
    </source>
</evidence>
<dbReference type="InterPro" id="IPR036388">
    <property type="entry name" value="WH-like_DNA-bd_sf"/>
</dbReference>
<keyword evidence="5 11" id="KW-0808">Transferase</keyword>
<sequence>MNYGVFHSFIGEFFILEQEERIIALHQNFSLLPSNASASPTPLLQEAMSELRAYFKGELKTFSLPFALSGSEFERKIYQTLSSFPYAQTLSYQDLALKINAPNSARALGNALGKNPLLLLIPCHRVICKNGKIGNYVLGEEKKRGLLELEKKWSED</sequence>